<keyword evidence="1" id="KW-0472">Membrane</keyword>
<evidence type="ECO:0000313" key="3">
    <source>
        <dbReference type="Proteomes" id="UP001432027"/>
    </source>
</evidence>
<feature type="transmembrane region" description="Helical" evidence="1">
    <location>
        <begin position="77"/>
        <end position="100"/>
    </location>
</feature>
<comment type="caution">
    <text evidence="2">The sequence shown here is derived from an EMBL/GenBank/DDBJ whole genome shotgun (WGS) entry which is preliminary data.</text>
</comment>
<dbReference type="PANTHER" id="PTHR34492:SF2">
    <property type="entry name" value="G PROTEIN-COUPLED RECEPTOR"/>
    <property type="match status" value="1"/>
</dbReference>
<feature type="transmembrane region" description="Helical" evidence="1">
    <location>
        <begin position="18"/>
        <end position="36"/>
    </location>
</feature>
<feature type="non-terminal residue" evidence="2">
    <location>
        <position position="1"/>
    </location>
</feature>
<evidence type="ECO:0008006" key="4">
    <source>
        <dbReference type="Google" id="ProtNLM"/>
    </source>
</evidence>
<dbReference type="AlphaFoldDB" id="A0AAV5TI50"/>
<organism evidence="2 3">
    <name type="scientific">Pristionchus entomophagus</name>
    <dbReference type="NCBI Taxonomy" id="358040"/>
    <lineage>
        <taxon>Eukaryota</taxon>
        <taxon>Metazoa</taxon>
        <taxon>Ecdysozoa</taxon>
        <taxon>Nematoda</taxon>
        <taxon>Chromadorea</taxon>
        <taxon>Rhabditida</taxon>
        <taxon>Rhabditina</taxon>
        <taxon>Diplogasteromorpha</taxon>
        <taxon>Diplogasteroidea</taxon>
        <taxon>Neodiplogasteridae</taxon>
        <taxon>Pristionchus</taxon>
    </lineage>
</organism>
<keyword evidence="1" id="KW-1133">Transmembrane helix</keyword>
<name>A0AAV5TI50_9BILA</name>
<dbReference type="PANTHER" id="PTHR34492">
    <property type="entry name" value="GUSTATORY RECEPTOR FAMILY"/>
    <property type="match status" value="1"/>
</dbReference>
<reference evidence="2" key="1">
    <citation type="submission" date="2023-10" db="EMBL/GenBank/DDBJ databases">
        <title>Genome assembly of Pristionchus species.</title>
        <authorList>
            <person name="Yoshida K."/>
            <person name="Sommer R.J."/>
        </authorList>
    </citation>
    <scope>NUCLEOTIDE SEQUENCE</scope>
    <source>
        <strain evidence="2">RS0144</strain>
    </source>
</reference>
<feature type="transmembrane region" description="Helical" evidence="1">
    <location>
        <begin position="143"/>
        <end position="164"/>
    </location>
</feature>
<accession>A0AAV5TI50</accession>
<feature type="transmembrane region" description="Helical" evidence="1">
    <location>
        <begin position="43"/>
        <end position="65"/>
    </location>
</feature>
<proteinExistence type="predicted"/>
<evidence type="ECO:0000313" key="2">
    <source>
        <dbReference type="EMBL" id="GMS93909.1"/>
    </source>
</evidence>
<evidence type="ECO:0000256" key="1">
    <source>
        <dbReference type="SAM" id="Phobius"/>
    </source>
</evidence>
<sequence>SSIEDFSENEDDYKIDSLFYRICYFCMILGVNFYCNRGTMARCLSLVIVTINCSINFYFIGYIARLCLSQKFEANRVATSITLGTWVFQATMSTICLAFWQSTNEPSKVLDLLYKANKGAGIHHRRHCLVAIMRSFYFVIGRVDLVTLMSSFRSVLLKIFSFFFQQF</sequence>
<dbReference type="EMBL" id="BTSX01000004">
    <property type="protein sequence ID" value="GMS93909.1"/>
    <property type="molecule type" value="Genomic_DNA"/>
</dbReference>
<protein>
    <recommendedName>
        <fullName evidence="4">G protein-coupled receptor</fullName>
    </recommendedName>
</protein>
<keyword evidence="1" id="KW-0812">Transmembrane</keyword>
<keyword evidence="3" id="KW-1185">Reference proteome</keyword>
<gene>
    <name evidence="2" type="ORF">PENTCL1PPCAC_16084</name>
</gene>
<dbReference type="Proteomes" id="UP001432027">
    <property type="component" value="Unassembled WGS sequence"/>
</dbReference>